<dbReference type="InterPro" id="IPR013780">
    <property type="entry name" value="Glyco_hydro_b"/>
</dbReference>
<comment type="catalytic activity">
    <reaction evidence="15">
        <text>D-maltose + ATP = alpha-maltose 1-phosphate + ADP + H(+)</text>
        <dbReference type="Rhea" id="RHEA:31915"/>
        <dbReference type="ChEBI" id="CHEBI:15378"/>
        <dbReference type="ChEBI" id="CHEBI:17306"/>
        <dbReference type="ChEBI" id="CHEBI:30616"/>
        <dbReference type="ChEBI" id="CHEBI:63576"/>
        <dbReference type="ChEBI" id="CHEBI:456216"/>
        <dbReference type="EC" id="2.7.1.175"/>
    </reaction>
</comment>
<feature type="domain" description="Glycosyl hydrolase family 13 catalytic" evidence="16">
    <location>
        <begin position="17"/>
        <end position="411"/>
    </location>
</feature>
<gene>
    <name evidence="17" type="primary">treS</name>
    <name evidence="17" type="ORF">PZ740_06725</name>
</gene>
<evidence type="ECO:0000313" key="18">
    <source>
        <dbReference type="Proteomes" id="UP001301140"/>
    </source>
</evidence>
<dbReference type="EC" id="2.7.1.175" evidence="4"/>
<dbReference type="PANTHER" id="PTHR10357:SF219">
    <property type="entry name" value="MALTOSE ALPHA-D-GLUCOSYLTRANSFERASE"/>
    <property type="match status" value="1"/>
</dbReference>
<evidence type="ECO:0000256" key="15">
    <source>
        <dbReference type="ARBA" id="ARBA00049067"/>
    </source>
</evidence>
<dbReference type="PANTHER" id="PTHR10357">
    <property type="entry name" value="ALPHA-AMYLASE FAMILY MEMBER"/>
    <property type="match status" value="1"/>
</dbReference>
<dbReference type="Gene3D" id="3.20.20.80">
    <property type="entry name" value="Glycosidases"/>
    <property type="match status" value="1"/>
</dbReference>
<comment type="similarity">
    <text evidence="2">Belongs to the glycosyl hydrolase 13 family. TreS subfamily.</text>
</comment>
<evidence type="ECO:0000256" key="10">
    <source>
        <dbReference type="ARBA" id="ARBA00022837"/>
    </source>
</evidence>
<accession>A0AAP3UYZ1</accession>
<keyword evidence="18" id="KW-1185">Reference proteome</keyword>
<evidence type="ECO:0000256" key="8">
    <source>
        <dbReference type="ARBA" id="ARBA00022723"/>
    </source>
</evidence>
<sequence>MAIDKDPLWYKDAIIYQTHIKAFYDSNDDGVGDFEGLIRKLDYIQDLGVNTIWLLPFYPSPLRDDGYDIQDYRSINPAYGTMRDVKRLIREAHRRGLRLITELVINHTSDQHAWFQRARHAKPGSRWRDYYVWSDTAQKYKDTRIIFLDTEVSNWTWDPVAKAYYWHRFYSHQPDLNFDNPVVVKEIINLLHYWMSLGIDGLRLDAIPYLIEREGTNCENLPETHDILKRIRAEIDSHFPGRMLLAEANQWPEDTRPYFGDGDECHMAFHFPLMPRMYLAVAQEDRHPITDIMRQTPEIPENCQWAIFLRNHDELTLEMVTENEREYLWNRYATDRRMRINLGIRRRLAPLMDNDRRKIELMNSLLLSMPGTPVIYYGDEIGMGENIYLGDRDGVRTPMQWSVDRNGGFSRANPQQLYLPAVMDPVYGFQSVNVEAQARNPSSLLNWMKALIVTRRQHQAFSRGTLNFIYPGNRKILAYTRETGDEAILCVVNLSRHAQPVEIDLHAWRGRVPVELLGRTVFPPVSDAPYMLTLPGHGFYWFLLAKEAEVPSWHAPVPETLPEFATLVIPQGWRSLMEDRTRRELEQRALPSFARTQRWFAAKDAVVQAVRLARHAVIEGKGGDSFLLAELEVELDGREKQAYQLPLAIGWGEEQMAHGAPLLPFTLARVRRAQKIGALYDATAGEGLARALLEGMRKGSVLPASHGELRFSSGERIGGLSLPEDAETRRLGVEQSNTSLMVGREVIVKVYRRLQPGIHPEIEIARFLTDVAHFENTPPLLGSLERIDASGEPTALAAAYGFVLSQGDGWSFTLGYLEREIETIGLAATATTAAEDGTGTPVPPLETEFSVYRNYAAKLGRRTADMHNALAIETDDPAFAHEPVGQADLAVWAEGAERQAQEAFKVLARVLPDLDAESASLAHKVQDAQGQILERIRAFAGTALKASKIRVHGDYHLGQVLVARDDFYILDFEGEPARPIAERRAKTSPFKDVAGMLRSFDYAAWTVAEQVVDRLAGREALIRHACLVWRRLACRAFLEAYAAGTPDNPAVPVDGEAAEALLRLFLMEKALYEVCYEAANRPRWLKIPLGGLVELLDEATNAHWFRHDTATD</sequence>
<dbReference type="GO" id="GO:0047471">
    <property type="term" value="F:maltose alpha-D-glucosyltransferase activity"/>
    <property type="evidence" value="ECO:0007669"/>
    <property type="project" value="UniProtKB-EC"/>
</dbReference>
<evidence type="ECO:0000256" key="11">
    <source>
        <dbReference type="ARBA" id="ARBA00022840"/>
    </source>
</evidence>
<dbReference type="Pfam" id="PF18085">
    <property type="entry name" value="Mak_N_cap"/>
    <property type="match status" value="1"/>
</dbReference>
<dbReference type="InterPro" id="IPR032091">
    <property type="entry name" value="Malt_amylase-like_C"/>
</dbReference>
<keyword evidence="9" id="KW-0547">Nucleotide-binding</keyword>
<organism evidence="17 18">
    <name type="scientific">Marinimicrococcus flavescens</name>
    <dbReference type="NCBI Taxonomy" id="3031815"/>
    <lineage>
        <taxon>Bacteria</taxon>
        <taxon>Pseudomonadati</taxon>
        <taxon>Pseudomonadota</taxon>
        <taxon>Alphaproteobacteria</taxon>
        <taxon>Geminicoccales</taxon>
        <taxon>Geminicoccaceae</taxon>
        <taxon>Marinimicrococcus</taxon>
    </lineage>
</organism>
<reference evidence="17 18" key="1">
    <citation type="submission" date="2023-03" db="EMBL/GenBank/DDBJ databases">
        <title>YIM 152171 draft genome.</title>
        <authorList>
            <person name="Yang Z."/>
        </authorList>
    </citation>
    <scope>NUCLEOTIDE SEQUENCE [LARGE SCALE GENOMIC DNA]</scope>
    <source>
        <strain evidence="17 18">YIM 152171</strain>
    </source>
</reference>
<dbReference type="SMART" id="SM00642">
    <property type="entry name" value="Aamy"/>
    <property type="match status" value="1"/>
</dbReference>
<dbReference type="EMBL" id="JARGEQ010000061">
    <property type="protein sequence ID" value="MDF1586075.1"/>
    <property type="molecule type" value="Genomic_DNA"/>
</dbReference>
<dbReference type="Pfam" id="PF00128">
    <property type="entry name" value="Alpha-amylase"/>
    <property type="match status" value="2"/>
</dbReference>
<evidence type="ECO:0000256" key="13">
    <source>
        <dbReference type="ARBA" id="ARBA00031251"/>
    </source>
</evidence>
<dbReference type="CDD" id="cd11334">
    <property type="entry name" value="AmyAc_TreS"/>
    <property type="match status" value="1"/>
</dbReference>
<dbReference type="InterPro" id="IPR006047">
    <property type="entry name" value="GH13_cat_dom"/>
</dbReference>
<evidence type="ECO:0000256" key="9">
    <source>
        <dbReference type="ARBA" id="ARBA00022741"/>
    </source>
</evidence>
<dbReference type="InterPro" id="IPR012811">
    <property type="entry name" value="TreS_maltokin_C_dom"/>
</dbReference>
<keyword evidence="12 17" id="KW-0413">Isomerase</keyword>
<comment type="similarity">
    <text evidence="3">Belongs to the aminoglycoside phosphotransferase family.</text>
</comment>
<dbReference type="SUPFAM" id="SSF51445">
    <property type="entry name" value="(Trans)glycosidases"/>
    <property type="match status" value="1"/>
</dbReference>
<dbReference type="InterPro" id="IPR011009">
    <property type="entry name" value="Kinase-like_dom_sf"/>
</dbReference>
<dbReference type="InterPro" id="IPR017853">
    <property type="entry name" value="GH"/>
</dbReference>
<dbReference type="Proteomes" id="UP001301140">
    <property type="component" value="Unassembled WGS sequence"/>
</dbReference>
<keyword evidence="7" id="KW-0808">Transferase</keyword>
<dbReference type="InterPro" id="IPR045857">
    <property type="entry name" value="O16G_dom_2"/>
</dbReference>
<evidence type="ECO:0000256" key="2">
    <source>
        <dbReference type="ARBA" id="ARBA00005496"/>
    </source>
</evidence>
<dbReference type="InterPro" id="IPR040999">
    <property type="entry name" value="Mak_N_cap"/>
</dbReference>
<comment type="caution">
    <text evidence="17">The sequence shown here is derived from an EMBL/GenBank/DDBJ whole genome shotgun (WGS) entry which is preliminary data.</text>
</comment>
<dbReference type="NCBIfam" id="TIGR02457">
    <property type="entry name" value="TreS_Cterm"/>
    <property type="match status" value="1"/>
</dbReference>
<dbReference type="Gene3D" id="2.60.40.1180">
    <property type="entry name" value="Golgi alpha-mannosidase II"/>
    <property type="match status" value="1"/>
</dbReference>
<dbReference type="RefSeq" id="WP_327788495.1">
    <property type="nucleotide sequence ID" value="NZ_JARGEQ010000061.1"/>
</dbReference>
<dbReference type="AlphaFoldDB" id="A0AAP3UYZ1"/>
<evidence type="ECO:0000313" key="17">
    <source>
        <dbReference type="EMBL" id="MDF1586075.1"/>
    </source>
</evidence>
<dbReference type="InterPro" id="IPR012810">
    <property type="entry name" value="TreS/a-amylase_N"/>
</dbReference>
<name>A0AAP3UYZ1_9PROT</name>
<dbReference type="Gene3D" id="3.90.400.10">
    <property type="entry name" value="Oligo-1,6-glucosidase, Domain 2"/>
    <property type="match status" value="1"/>
</dbReference>
<dbReference type="NCBIfam" id="TIGR02456">
    <property type="entry name" value="treS_nterm"/>
    <property type="match status" value="1"/>
</dbReference>
<evidence type="ECO:0000256" key="5">
    <source>
        <dbReference type="ARBA" id="ARBA00012619"/>
    </source>
</evidence>
<dbReference type="Gene3D" id="3.90.1200.10">
    <property type="match status" value="1"/>
</dbReference>
<proteinExistence type="inferred from homology"/>
<dbReference type="Pfam" id="PF16657">
    <property type="entry name" value="Malt_amylase_C"/>
    <property type="match status" value="1"/>
</dbReference>
<evidence type="ECO:0000256" key="12">
    <source>
        <dbReference type="ARBA" id="ARBA00023235"/>
    </source>
</evidence>
<dbReference type="FunFam" id="3.20.20.80:FF:000055">
    <property type="entry name" value="Trehalose synthase"/>
    <property type="match status" value="1"/>
</dbReference>
<evidence type="ECO:0000256" key="6">
    <source>
        <dbReference type="ARBA" id="ARBA00013882"/>
    </source>
</evidence>
<keyword evidence="11" id="KW-0067">ATP-binding</keyword>
<evidence type="ECO:0000256" key="14">
    <source>
        <dbReference type="ARBA" id="ARBA00031378"/>
    </source>
</evidence>
<dbReference type="SUPFAM" id="SSF51011">
    <property type="entry name" value="Glycosyl hydrolase domain"/>
    <property type="match status" value="1"/>
</dbReference>
<dbReference type="GO" id="GO:0016740">
    <property type="term" value="F:transferase activity"/>
    <property type="evidence" value="ECO:0007669"/>
    <property type="project" value="UniProtKB-KW"/>
</dbReference>
<dbReference type="GO" id="GO:0005975">
    <property type="term" value="P:carbohydrate metabolic process"/>
    <property type="evidence" value="ECO:0007669"/>
    <property type="project" value="InterPro"/>
</dbReference>
<keyword evidence="10" id="KW-0106">Calcium</keyword>
<comment type="catalytic activity">
    <reaction evidence="1">
        <text>D-maltose = alpha,alpha-trehalose</text>
        <dbReference type="Rhea" id="RHEA:15145"/>
        <dbReference type="ChEBI" id="CHEBI:16551"/>
        <dbReference type="ChEBI" id="CHEBI:17306"/>
        <dbReference type="EC" id="5.4.99.16"/>
    </reaction>
</comment>
<protein>
    <recommendedName>
        <fullName evidence="6">Maltokinase</fullName>
        <ecNumber evidence="4">2.7.1.175</ecNumber>
        <ecNumber evidence="5">5.4.99.16</ecNumber>
    </recommendedName>
    <alternativeName>
        <fullName evidence="14">Maltose alpha-D-glucosyltransferase</fullName>
    </alternativeName>
    <alternativeName>
        <fullName evidence="13">Maltose-1-phosphate synthase</fullName>
    </alternativeName>
</protein>
<evidence type="ECO:0000256" key="7">
    <source>
        <dbReference type="ARBA" id="ARBA00022679"/>
    </source>
</evidence>
<evidence type="ECO:0000256" key="3">
    <source>
        <dbReference type="ARBA" id="ARBA00006219"/>
    </source>
</evidence>
<evidence type="ECO:0000259" key="16">
    <source>
        <dbReference type="SMART" id="SM00642"/>
    </source>
</evidence>
<dbReference type="SUPFAM" id="SSF56112">
    <property type="entry name" value="Protein kinase-like (PK-like)"/>
    <property type="match status" value="1"/>
</dbReference>
<keyword evidence="8" id="KW-0479">Metal-binding</keyword>
<dbReference type="EC" id="5.4.99.16" evidence="5"/>
<dbReference type="GO" id="GO:0005524">
    <property type="term" value="F:ATP binding"/>
    <property type="evidence" value="ECO:0007669"/>
    <property type="project" value="UniProtKB-KW"/>
</dbReference>
<dbReference type="GO" id="GO:0046872">
    <property type="term" value="F:metal ion binding"/>
    <property type="evidence" value="ECO:0007669"/>
    <property type="project" value="UniProtKB-KW"/>
</dbReference>
<evidence type="ECO:0000256" key="1">
    <source>
        <dbReference type="ARBA" id="ARBA00001595"/>
    </source>
</evidence>
<evidence type="ECO:0000256" key="4">
    <source>
        <dbReference type="ARBA" id="ARBA00011962"/>
    </source>
</evidence>